<reference evidence="2" key="1">
    <citation type="submission" date="2023-07" db="EMBL/GenBank/DDBJ databases">
        <title>Sorghum-associated microbial communities from plants grown in Nebraska, USA.</title>
        <authorList>
            <person name="Schachtman D."/>
        </authorList>
    </citation>
    <scope>NUCLEOTIDE SEQUENCE</scope>
    <source>
        <strain evidence="2">1457</strain>
    </source>
</reference>
<keyword evidence="2" id="KW-0456">Lyase</keyword>
<dbReference type="GeneID" id="97367932"/>
<evidence type="ECO:0000259" key="1">
    <source>
        <dbReference type="PROSITE" id="PS51819"/>
    </source>
</evidence>
<name>A0AAW8M266_AGRTU</name>
<feature type="domain" description="VOC" evidence="1">
    <location>
        <begin position="5"/>
        <end position="133"/>
    </location>
</feature>
<gene>
    <name evidence="2" type="ORF">J2W61_005084</name>
</gene>
<dbReference type="InterPro" id="IPR004360">
    <property type="entry name" value="Glyas_Fos-R_dOase_dom"/>
</dbReference>
<dbReference type="PROSITE" id="PS51819">
    <property type="entry name" value="VOC"/>
    <property type="match status" value="1"/>
</dbReference>
<dbReference type="Gene3D" id="3.10.180.10">
    <property type="entry name" value="2,3-Dihydroxybiphenyl 1,2-Dioxygenase, domain 1"/>
    <property type="match status" value="1"/>
</dbReference>
<protein>
    <submittedName>
        <fullName evidence="2">Catechol 2,3-dioxygenase-like lactoylglutathione lyase family enzyme</fullName>
    </submittedName>
</protein>
<accession>A0AAW8M266</accession>
<proteinExistence type="predicted"/>
<dbReference type="EMBL" id="JAVDSW010000008">
    <property type="protein sequence ID" value="MDR6705209.1"/>
    <property type="molecule type" value="Genomic_DNA"/>
</dbReference>
<dbReference type="PANTHER" id="PTHR46142:SF3">
    <property type="entry name" value="F18B13.24 PROTEIN"/>
    <property type="match status" value="1"/>
</dbReference>
<dbReference type="InterPro" id="IPR029068">
    <property type="entry name" value="Glyas_Bleomycin-R_OHBP_Dase"/>
</dbReference>
<dbReference type="PANTHER" id="PTHR46142">
    <property type="match status" value="1"/>
</dbReference>
<comment type="caution">
    <text evidence="2">The sequence shown here is derived from an EMBL/GenBank/DDBJ whole genome shotgun (WGS) entry which is preliminary data.</text>
</comment>
<sequence>MSLLALHHVSIITADLGKSLPFYRDAFGLTEIARPSFSVSGAWLACGDLQVHLVEYPEGTFRQNPAVDRNDWHFAFRTDNFDDAVDRLMRLGFREDLPQGDPHCLLIFRNGLAGFPQLYLRDPDFNVVEINGAP</sequence>
<dbReference type="Pfam" id="PF00903">
    <property type="entry name" value="Glyoxalase"/>
    <property type="match status" value="1"/>
</dbReference>
<evidence type="ECO:0000313" key="3">
    <source>
        <dbReference type="Proteomes" id="UP001265315"/>
    </source>
</evidence>
<dbReference type="SUPFAM" id="SSF54593">
    <property type="entry name" value="Glyoxalase/Bleomycin resistance protein/Dihydroxybiphenyl dioxygenase"/>
    <property type="match status" value="1"/>
</dbReference>
<dbReference type="Proteomes" id="UP001265315">
    <property type="component" value="Unassembled WGS sequence"/>
</dbReference>
<evidence type="ECO:0000313" key="2">
    <source>
        <dbReference type="EMBL" id="MDR6705209.1"/>
    </source>
</evidence>
<dbReference type="RefSeq" id="WP_111785094.1">
    <property type="nucleotide sequence ID" value="NZ_JAGIPK010000012.1"/>
</dbReference>
<dbReference type="AlphaFoldDB" id="A0AAW8M266"/>
<dbReference type="InterPro" id="IPR037523">
    <property type="entry name" value="VOC_core"/>
</dbReference>
<organism evidence="2 3">
    <name type="scientific">Agrobacterium tumefaciens</name>
    <dbReference type="NCBI Taxonomy" id="358"/>
    <lineage>
        <taxon>Bacteria</taxon>
        <taxon>Pseudomonadati</taxon>
        <taxon>Pseudomonadota</taxon>
        <taxon>Alphaproteobacteria</taxon>
        <taxon>Hyphomicrobiales</taxon>
        <taxon>Rhizobiaceae</taxon>
        <taxon>Rhizobium/Agrobacterium group</taxon>
        <taxon>Agrobacterium</taxon>
        <taxon>Agrobacterium tumefaciens complex</taxon>
    </lineage>
</organism>
<dbReference type="GO" id="GO:0016829">
    <property type="term" value="F:lyase activity"/>
    <property type="evidence" value="ECO:0007669"/>
    <property type="project" value="UniProtKB-KW"/>
</dbReference>